<accession>A0ABU2M629</accession>
<evidence type="ECO:0000313" key="2">
    <source>
        <dbReference type="Proteomes" id="UP001183390"/>
    </source>
</evidence>
<dbReference type="EMBL" id="JAVREP010000003">
    <property type="protein sequence ID" value="MDT0328033.1"/>
    <property type="molecule type" value="Genomic_DNA"/>
</dbReference>
<dbReference type="Proteomes" id="UP001183390">
    <property type="component" value="Unassembled WGS sequence"/>
</dbReference>
<reference evidence="2" key="1">
    <citation type="submission" date="2023-07" db="EMBL/GenBank/DDBJ databases">
        <title>30 novel species of actinomycetes from the DSMZ collection.</title>
        <authorList>
            <person name="Nouioui I."/>
        </authorList>
    </citation>
    <scope>NUCLEOTIDE SEQUENCE [LARGE SCALE GENOMIC DNA]</scope>
    <source>
        <strain evidence="2">DSM 44743</strain>
    </source>
</reference>
<keyword evidence="2" id="KW-1185">Reference proteome</keyword>
<comment type="caution">
    <text evidence="1">The sequence shown here is derived from an EMBL/GenBank/DDBJ whole genome shotgun (WGS) entry which is preliminary data.</text>
</comment>
<protein>
    <submittedName>
        <fullName evidence="1">Uncharacterized protein</fullName>
    </submittedName>
</protein>
<gene>
    <name evidence="1" type="ORF">RM479_06365</name>
</gene>
<organism evidence="1 2">
    <name type="scientific">Nocardiopsis lambiniae</name>
    <dbReference type="NCBI Taxonomy" id="3075539"/>
    <lineage>
        <taxon>Bacteria</taxon>
        <taxon>Bacillati</taxon>
        <taxon>Actinomycetota</taxon>
        <taxon>Actinomycetes</taxon>
        <taxon>Streptosporangiales</taxon>
        <taxon>Nocardiopsidaceae</taxon>
        <taxon>Nocardiopsis</taxon>
    </lineage>
</organism>
<proteinExistence type="predicted"/>
<sequence>MGIHMNDLLAEAIEALNGDPAPAVVAAVRDALSRLRETDDPVLALAGLDAFLEGGC</sequence>
<evidence type="ECO:0000313" key="1">
    <source>
        <dbReference type="EMBL" id="MDT0328033.1"/>
    </source>
</evidence>
<name>A0ABU2M629_9ACTN</name>
<dbReference type="RefSeq" id="WP_274810678.1">
    <property type="nucleotide sequence ID" value="NZ_JAVREP010000003.1"/>
</dbReference>